<evidence type="ECO:0000256" key="1">
    <source>
        <dbReference type="SAM" id="SignalP"/>
    </source>
</evidence>
<keyword evidence="3" id="KW-1185">Reference proteome</keyword>
<name>A0A0E0KXC6_ORYPU</name>
<proteinExistence type="predicted"/>
<reference evidence="2" key="1">
    <citation type="submission" date="2015-04" db="UniProtKB">
        <authorList>
            <consortium name="EnsemblPlants"/>
        </authorList>
    </citation>
    <scope>IDENTIFICATION</scope>
</reference>
<dbReference type="EnsemblPlants" id="OPUNC04G28520.1">
    <property type="protein sequence ID" value="OPUNC04G28520.1"/>
    <property type="gene ID" value="OPUNC04G28520"/>
</dbReference>
<evidence type="ECO:0000313" key="2">
    <source>
        <dbReference type="EnsemblPlants" id="OPUNC04G28520.1"/>
    </source>
</evidence>
<dbReference type="Proteomes" id="UP000026962">
    <property type="component" value="Chromosome 4"/>
</dbReference>
<protein>
    <submittedName>
        <fullName evidence="2">Uncharacterized protein</fullName>
    </submittedName>
</protein>
<reference evidence="2" key="2">
    <citation type="submission" date="2018-05" db="EMBL/GenBank/DDBJ databases">
        <title>OpunRS2 (Oryza punctata Reference Sequence Version 2).</title>
        <authorList>
            <person name="Zhang J."/>
            <person name="Kudrna D."/>
            <person name="Lee S."/>
            <person name="Talag J."/>
            <person name="Welchert J."/>
            <person name="Wing R.A."/>
        </authorList>
    </citation>
    <scope>NUCLEOTIDE SEQUENCE [LARGE SCALE GENOMIC DNA]</scope>
</reference>
<evidence type="ECO:0000313" key="3">
    <source>
        <dbReference type="Proteomes" id="UP000026962"/>
    </source>
</evidence>
<accession>A0A0E0KXC6</accession>
<feature type="chain" id="PRO_5002365567" evidence="1">
    <location>
        <begin position="22"/>
        <end position="151"/>
    </location>
</feature>
<dbReference type="Gramene" id="OPUNC04G28520.1">
    <property type="protein sequence ID" value="OPUNC04G28520.1"/>
    <property type="gene ID" value="OPUNC04G28520"/>
</dbReference>
<keyword evidence="1" id="KW-0732">Signal</keyword>
<dbReference type="AlphaFoldDB" id="A0A0E0KXC6"/>
<dbReference type="HOGENOM" id="CLU_1734454_0_0_1"/>
<feature type="signal peptide" evidence="1">
    <location>
        <begin position="1"/>
        <end position="21"/>
    </location>
</feature>
<organism evidence="2">
    <name type="scientific">Oryza punctata</name>
    <name type="common">Red rice</name>
    <dbReference type="NCBI Taxonomy" id="4537"/>
    <lineage>
        <taxon>Eukaryota</taxon>
        <taxon>Viridiplantae</taxon>
        <taxon>Streptophyta</taxon>
        <taxon>Embryophyta</taxon>
        <taxon>Tracheophyta</taxon>
        <taxon>Spermatophyta</taxon>
        <taxon>Magnoliopsida</taxon>
        <taxon>Liliopsida</taxon>
        <taxon>Poales</taxon>
        <taxon>Poaceae</taxon>
        <taxon>BOP clade</taxon>
        <taxon>Oryzoideae</taxon>
        <taxon>Oryzeae</taxon>
        <taxon>Oryzinae</taxon>
        <taxon>Oryza</taxon>
    </lineage>
</organism>
<sequence length="151" mass="16460">MAVGSLLALDLSLTGWPMGSGGQADGLVGAVPCQACRGLHDALGCCELNLQDLVLDGLSFPQVYLSAPSPAVNQFDLARQKFNRRYPNPNMLEDGWISKLYFASVACSGNHVDLPVRVEHRPLVRRSSTQWQSVLLRFDSAIHGKSLLRLV</sequence>